<proteinExistence type="predicted"/>
<gene>
    <name evidence="5" type="ORF">BP00DRAFT_402393</name>
</gene>
<dbReference type="GO" id="GO:0006900">
    <property type="term" value="P:vesicle budding from membrane"/>
    <property type="evidence" value="ECO:0007669"/>
    <property type="project" value="TreeGrafter"/>
</dbReference>
<dbReference type="GO" id="GO:0005905">
    <property type="term" value="C:clathrin-coated pit"/>
    <property type="evidence" value="ECO:0007669"/>
    <property type="project" value="TreeGrafter"/>
</dbReference>
<dbReference type="InterPro" id="IPR045192">
    <property type="entry name" value="AP180-like"/>
</dbReference>
<dbReference type="Proteomes" id="UP000248817">
    <property type="component" value="Unassembled WGS sequence"/>
</dbReference>
<dbReference type="GO" id="GO:0005545">
    <property type="term" value="F:1-phosphatidylinositol binding"/>
    <property type="evidence" value="ECO:0007669"/>
    <property type="project" value="InterPro"/>
</dbReference>
<dbReference type="SUPFAM" id="SSF89009">
    <property type="entry name" value="GAT-like domain"/>
    <property type="match status" value="1"/>
</dbReference>
<feature type="compositionally biased region" description="Polar residues" evidence="3">
    <location>
        <begin position="307"/>
        <end position="318"/>
    </location>
</feature>
<dbReference type="GO" id="GO:0072583">
    <property type="term" value="P:clathrin-dependent endocytosis"/>
    <property type="evidence" value="ECO:0007669"/>
    <property type="project" value="InterPro"/>
</dbReference>
<evidence type="ECO:0000313" key="5">
    <source>
        <dbReference type="EMBL" id="PYI28624.1"/>
    </source>
</evidence>
<dbReference type="PROSITE" id="PS50942">
    <property type="entry name" value="ENTH"/>
    <property type="match status" value="1"/>
</dbReference>
<dbReference type="Pfam" id="PF07651">
    <property type="entry name" value="ANTH"/>
    <property type="match status" value="1"/>
</dbReference>
<dbReference type="CDD" id="cd16988">
    <property type="entry name" value="ANTH_N_YAP180"/>
    <property type="match status" value="1"/>
</dbReference>
<dbReference type="InterPro" id="IPR014712">
    <property type="entry name" value="ANTH_dom_sf"/>
</dbReference>
<feature type="region of interest" description="Disordered" evidence="3">
    <location>
        <begin position="275"/>
        <end position="318"/>
    </location>
</feature>
<feature type="compositionally biased region" description="Low complexity" evidence="3">
    <location>
        <begin position="470"/>
        <end position="484"/>
    </location>
</feature>
<feature type="compositionally biased region" description="Polar residues" evidence="3">
    <location>
        <begin position="553"/>
        <end position="572"/>
    </location>
</feature>
<dbReference type="PANTHER" id="PTHR22951">
    <property type="entry name" value="CLATHRIN ASSEMBLY PROTEIN"/>
    <property type="match status" value="1"/>
</dbReference>
<dbReference type="EMBL" id="KZ825544">
    <property type="protein sequence ID" value="PYI28624.1"/>
    <property type="molecule type" value="Genomic_DNA"/>
</dbReference>
<evidence type="ECO:0000256" key="1">
    <source>
        <dbReference type="ARBA" id="ARBA00004496"/>
    </source>
</evidence>
<dbReference type="AlphaFoldDB" id="A0A2V5I2Z3"/>
<keyword evidence="2" id="KW-0963">Cytoplasm</keyword>
<dbReference type="InterPro" id="IPR011417">
    <property type="entry name" value="ANTH_dom"/>
</dbReference>
<organism evidence="5 6">
    <name type="scientific">Aspergillus indologenus CBS 114.80</name>
    <dbReference type="NCBI Taxonomy" id="1450541"/>
    <lineage>
        <taxon>Eukaryota</taxon>
        <taxon>Fungi</taxon>
        <taxon>Dikarya</taxon>
        <taxon>Ascomycota</taxon>
        <taxon>Pezizomycotina</taxon>
        <taxon>Eurotiomycetes</taxon>
        <taxon>Eurotiomycetidae</taxon>
        <taxon>Eurotiales</taxon>
        <taxon>Aspergillaceae</taxon>
        <taxon>Aspergillus</taxon>
        <taxon>Aspergillus subgen. Circumdati</taxon>
    </lineage>
</organism>
<dbReference type="GO" id="GO:0005546">
    <property type="term" value="F:phosphatidylinositol-4,5-bisphosphate binding"/>
    <property type="evidence" value="ECO:0007669"/>
    <property type="project" value="TreeGrafter"/>
</dbReference>
<feature type="compositionally biased region" description="Low complexity" evidence="3">
    <location>
        <begin position="536"/>
        <end position="552"/>
    </location>
</feature>
<protein>
    <submittedName>
        <fullName evidence="5">ANTH-domain-containing protein</fullName>
    </submittedName>
</protein>
<dbReference type="Gene3D" id="1.20.58.150">
    <property type="entry name" value="ANTH domain"/>
    <property type="match status" value="1"/>
</dbReference>
<evidence type="ECO:0000313" key="6">
    <source>
        <dbReference type="Proteomes" id="UP000248817"/>
    </source>
</evidence>
<feature type="compositionally biased region" description="Polar residues" evidence="3">
    <location>
        <begin position="485"/>
        <end position="500"/>
    </location>
</feature>
<dbReference type="InterPro" id="IPR013809">
    <property type="entry name" value="ENTH"/>
</dbReference>
<feature type="domain" description="ENTH" evidence="4">
    <location>
        <begin position="1"/>
        <end position="124"/>
    </location>
</feature>
<dbReference type="GO" id="GO:0032050">
    <property type="term" value="F:clathrin heavy chain binding"/>
    <property type="evidence" value="ECO:0007669"/>
    <property type="project" value="TreeGrafter"/>
</dbReference>
<feature type="region of interest" description="Disordered" evidence="3">
    <location>
        <begin position="336"/>
        <end position="509"/>
    </location>
</feature>
<reference evidence="5 6" key="1">
    <citation type="submission" date="2018-02" db="EMBL/GenBank/DDBJ databases">
        <title>The genomes of Aspergillus section Nigri reveals drivers in fungal speciation.</title>
        <authorList>
            <consortium name="DOE Joint Genome Institute"/>
            <person name="Vesth T.C."/>
            <person name="Nybo J."/>
            <person name="Theobald S."/>
            <person name="Brandl J."/>
            <person name="Frisvad J.C."/>
            <person name="Nielsen K.F."/>
            <person name="Lyhne E.K."/>
            <person name="Kogle M.E."/>
            <person name="Kuo A."/>
            <person name="Riley R."/>
            <person name="Clum A."/>
            <person name="Nolan M."/>
            <person name="Lipzen A."/>
            <person name="Salamov A."/>
            <person name="Henrissat B."/>
            <person name="Wiebenga A."/>
            <person name="De vries R.P."/>
            <person name="Grigoriev I.V."/>
            <person name="Mortensen U.H."/>
            <person name="Andersen M.R."/>
            <person name="Baker S.E."/>
        </authorList>
    </citation>
    <scope>NUCLEOTIDE SEQUENCE [LARGE SCALE GENOMIC DNA]</scope>
    <source>
        <strain evidence="5 6">CBS 114.80</strain>
    </source>
</reference>
<evidence type="ECO:0000259" key="4">
    <source>
        <dbReference type="PROSITE" id="PS50942"/>
    </source>
</evidence>
<dbReference type="InterPro" id="IPR008942">
    <property type="entry name" value="ENTH_VHS"/>
</dbReference>
<evidence type="ECO:0000256" key="2">
    <source>
        <dbReference type="ARBA" id="ARBA00022490"/>
    </source>
</evidence>
<evidence type="ECO:0000256" key="3">
    <source>
        <dbReference type="SAM" id="MobiDB-lite"/>
    </source>
</evidence>
<comment type="subcellular location">
    <subcellularLocation>
        <location evidence="1">Cytoplasm</location>
    </subcellularLocation>
</comment>
<dbReference type="GO" id="GO:0030136">
    <property type="term" value="C:clathrin-coated vesicle"/>
    <property type="evidence" value="ECO:0007669"/>
    <property type="project" value="InterPro"/>
</dbReference>
<name>A0A2V5I2Z3_9EURO</name>
<dbReference type="SMART" id="SM00273">
    <property type="entry name" value="ENTH"/>
    <property type="match status" value="1"/>
</dbReference>
<feature type="region of interest" description="Disordered" evidence="3">
    <location>
        <begin position="536"/>
        <end position="591"/>
    </location>
</feature>
<dbReference type="GO" id="GO:0000149">
    <property type="term" value="F:SNARE binding"/>
    <property type="evidence" value="ECO:0007669"/>
    <property type="project" value="TreeGrafter"/>
</dbReference>
<sequence length="632" mass="70273">MSHNFEKSVKGATKVKLAAPKSKYIEHILVATHTGEAGVAEIFRTLQLRLRDSTWTIVFKALIVIHLMIREGQLDATLQYMAENPQKLAISGYSEVQSQGHNIRRYSEYLLARAKAFESTKTDYVRSGQGRMKRLTVEKGLLRETEIVQRQIRALLRCDLLTDDVENEISLTAFRLLTLDLLTLYSVMNEGTINVLEHYFEMSRPDSERALEIYKTFTQQTEEVVKFLGVARHFQSATRLEIPKLKHASTDLTRLLEDDLNDPDFNLRRREYLARKQGKSVGAPSSVPKNATGDHAVNHAASPAARPQTQPNPQAQAKSNPVDLIDFFDSIEQNQQPMAQQNAYQQQQFQQQPQAMQLQQSGFQPQQQPFYAQQTGFPQQPMQQQQQQQPQPTGFGQQSSPFGPQFTSQNPQQFNQPQVPQPLQPDHTGAGFGGYSAQPQNYGYQPNLAPIPQNDVTAFPPQQQQPPPQQQLAPGAQPHLLQPQSTNPFRQSMLMSTPTGSAAPLDRQNTNPFARRLSTANPQFNTGGLEAFAPAQAQPQAQVQQAAPLQAQRTGTNPFARSSSVPPQQSPGLQPPAAAPLRPNPTGSTNPFRQSAFVNQQTGQGWHVGGQQGTMGGLEQLDTVPIFPRPGM</sequence>
<dbReference type="FunFam" id="1.20.58.150:FF:000004">
    <property type="entry name" value="ENTH domain protein"/>
    <property type="match status" value="1"/>
</dbReference>
<feature type="compositionally biased region" description="Low complexity" evidence="3">
    <location>
        <begin position="336"/>
        <end position="418"/>
    </location>
</feature>
<dbReference type="Gene3D" id="1.25.40.90">
    <property type="match status" value="1"/>
</dbReference>
<dbReference type="SUPFAM" id="SSF48464">
    <property type="entry name" value="ENTH/VHS domain"/>
    <property type="match status" value="1"/>
</dbReference>
<dbReference type="PANTHER" id="PTHR22951:SF5">
    <property type="entry name" value="PHOSPHATIDYLINOSITOL-BINDING CLATHRIN ASSEMBLY PROTEIN LAP"/>
    <property type="match status" value="1"/>
</dbReference>
<feature type="region of interest" description="Disordered" evidence="3">
    <location>
        <begin position="613"/>
        <end position="632"/>
    </location>
</feature>
<dbReference type="GO" id="GO:0048268">
    <property type="term" value="P:clathrin coat assembly"/>
    <property type="evidence" value="ECO:0007669"/>
    <property type="project" value="InterPro"/>
</dbReference>
<keyword evidence="6" id="KW-1185">Reference proteome</keyword>
<accession>A0A2V5I2Z3</accession>
<dbReference type="FunFam" id="1.25.40.90:FF:000025">
    <property type="entry name" value="ENTH domain protein"/>
    <property type="match status" value="1"/>
</dbReference>